<keyword evidence="3" id="KW-1185">Reference proteome</keyword>
<dbReference type="EMBL" id="KZ772673">
    <property type="protein sequence ID" value="PTQ50604.1"/>
    <property type="molecule type" value="Genomic_DNA"/>
</dbReference>
<gene>
    <name evidence="2" type="ORF">MARPO_0001s0519</name>
</gene>
<evidence type="ECO:0000313" key="3">
    <source>
        <dbReference type="Proteomes" id="UP000244005"/>
    </source>
</evidence>
<keyword evidence="1" id="KW-0812">Transmembrane</keyword>
<proteinExistence type="predicted"/>
<evidence type="ECO:0000256" key="1">
    <source>
        <dbReference type="SAM" id="Phobius"/>
    </source>
</evidence>
<organism evidence="2 3">
    <name type="scientific">Marchantia polymorpha</name>
    <name type="common">Common liverwort</name>
    <name type="synonym">Marchantia aquatica</name>
    <dbReference type="NCBI Taxonomy" id="3197"/>
    <lineage>
        <taxon>Eukaryota</taxon>
        <taxon>Viridiplantae</taxon>
        <taxon>Streptophyta</taxon>
        <taxon>Embryophyta</taxon>
        <taxon>Marchantiophyta</taxon>
        <taxon>Marchantiopsida</taxon>
        <taxon>Marchantiidae</taxon>
        <taxon>Marchantiales</taxon>
        <taxon>Marchantiaceae</taxon>
        <taxon>Marchantia</taxon>
    </lineage>
</organism>
<evidence type="ECO:0000313" key="2">
    <source>
        <dbReference type="EMBL" id="PTQ50604.1"/>
    </source>
</evidence>
<reference evidence="3" key="1">
    <citation type="journal article" date="2017" name="Cell">
        <title>Insights into land plant evolution garnered from the Marchantia polymorpha genome.</title>
        <authorList>
            <person name="Bowman J.L."/>
            <person name="Kohchi T."/>
            <person name="Yamato K.T."/>
            <person name="Jenkins J."/>
            <person name="Shu S."/>
            <person name="Ishizaki K."/>
            <person name="Yamaoka S."/>
            <person name="Nishihama R."/>
            <person name="Nakamura Y."/>
            <person name="Berger F."/>
            <person name="Adam C."/>
            <person name="Aki S.S."/>
            <person name="Althoff F."/>
            <person name="Araki T."/>
            <person name="Arteaga-Vazquez M.A."/>
            <person name="Balasubrmanian S."/>
            <person name="Barry K."/>
            <person name="Bauer D."/>
            <person name="Boehm C.R."/>
            <person name="Briginshaw L."/>
            <person name="Caballero-Perez J."/>
            <person name="Catarino B."/>
            <person name="Chen F."/>
            <person name="Chiyoda S."/>
            <person name="Chovatia M."/>
            <person name="Davies K.M."/>
            <person name="Delmans M."/>
            <person name="Demura T."/>
            <person name="Dierschke T."/>
            <person name="Dolan L."/>
            <person name="Dorantes-Acosta A.E."/>
            <person name="Eklund D.M."/>
            <person name="Florent S.N."/>
            <person name="Flores-Sandoval E."/>
            <person name="Fujiyama A."/>
            <person name="Fukuzawa H."/>
            <person name="Galik B."/>
            <person name="Grimanelli D."/>
            <person name="Grimwood J."/>
            <person name="Grossniklaus U."/>
            <person name="Hamada T."/>
            <person name="Haseloff J."/>
            <person name="Hetherington A.J."/>
            <person name="Higo A."/>
            <person name="Hirakawa Y."/>
            <person name="Hundley H.N."/>
            <person name="Ikeda Y."/>
            <person name="Inoue K."/>
            <person name="Inoue S.I."/>
            <person name="Ishida S."/>
            <person name="Jia Q."/>
            <person name="Kakita M."/>
            <person name="Kanazawa T."/>
            <person name="Kawai Y."/>
            <person name="Kawashima T."/>
            <person name="Kennedy M."/>
            <person name="Kinose K."/>
            <person name="Kinoshita T."/>
            <person name="Kohara Y."/>
            <person name="Koide E."/>
            <person name="Komatsu K."/>
            <person name="Kopischke S."/>
            <person name="Kubo M."/>
            <person name="Kyozuka J."/>
            <person name="Lagercrantz U."/>
            <person name="Lin S.S."/>
            <person name="Lindquist E."/>
            <person name="Lipzen A.M."/>
            <person name="Lu C.W."/>
            <person name="De Luna E."/>
            <person name="Martienssen R.A."/>
            <person name="Minamino N."/>
            <person name="Mizutani M."/>
            <person name="Mizutani M."/>
            <person name="Mochizuki N."/>
            <person name="Monte I."/>
            <person name="Mosher R."/>
            <person name="Nagasaki H."/>
            <person name="Nakagami H."/>
            <person name="Naramoto S."/>
            <person name="Nishitani K."/>
            <person name="Ohtani M."/>
            <person name="Okamoto T."/>
            <person name="Okumura M."/>
            <person name="Phillips J."/>
            <person name="Pollak B."/>
            <person name="Reinders A."/>
            <person name="Rovekamp M."/>
            <person name="Sano R."/>
            <person name="Sawa S."/>
            <person name="Schmid M.W."/>
            <person name="Shirakawa M."/>
            <person name="Solano R."/>
            <person name="Spunde A."/>
            <person name="Suetsugu N."/>
            <person name="Sugano S."/>
            <person name="Sugiyama A."/>
            <person name="Sun R."/>
            <person name="Suzuki Y."/>
            <person name="Takenaka M."/>
            <person name="Takezawa D."/>
            <person name="Tomogane H."/>
            <person name="Tsuzuki M."/>
            <person name="Ueda T."/>
            <person name="Umeda M."/>
            <person name="Ward J.M."/>
            <person name="Watanabe Y."/>
            <person name="Yazaki K."/>
            <person name="Yokoyama R."/>
            <person name="Yoshitake Y."/>
            <person name="Yotsui I."/>
            <person name="Zachgo S."/>
            <person name="Schmutz J."/>
        </authorList>
    </citation>
    <scope>NUCLEOTIDE SEQUENCE [LARGE SCALE GENOMIC DNA]</scope>
    <source>
        <strain evidence="3">Tak-1</strain>
    </source>
</reference>
<name>A0A2R6XWX2_MARPO</name>
<protein>
    <submittedName>
        <fullName evidence="2">Uncharacterized protein</fullName>
    </submittedName>
</protein>
<sequence length="151" mass="16962">MWMPKHSDWPGFCRVPYGASRSPILVVTQCAYKPKLSAYGFFLPIPNLAGGHGLGRSSRALEASSIWLHLSMRIEVWRWFLAVLMFYGSWIWFRFACGVVCAICEADFVHYGRGTAKFYAGGASWCNDRSMQGACGHEVGSIVLWKVEVDD</sequence>
<dbReference type="AlphaFoldDB" id="A0A2R6XWX2"/>
<accession>A0A2R6XWX2</accession>
<keyword evidence="1" id="KW-0472">Membrane</keyword>
<dbReference type="Gramene" id="Mp1g21830.1">
    <property type="protein sequence ID" value="Mp1g21830.1.cds1"/>
    <property type="gene ID" value="Mp1g21830"/>
</dbReference>
<feature type="transmembrane region" description="Helical" evidence="1">
    <location>
        <begin position="76"/>
        <end position="93"/>
    </location>
</feature>
<dbReference type="Proteomes" id="UP000244005">
    <property type="component" value="Unassembled WGS sequence"/>
</dbReference>
<keyword evidence="1" id="KW-1133">Transmembrane helix</keyword>